<dbReference type="InterPro" id="IPR007867">
    <property type="entry name" value="GMC_OxRtase_C"/>
</dbReference>
<feature type="chain" id="PRO_5042019266" description="Glucose-methanol-choline oxidoreductase N-terminal domain-containing protein" evidence="4">
    <location>
        <begin position="20"/>
        <end position="607"/>
    </location>
</feature>
<keyword evidence="3" id="KW-0285">Flavoprotein</keyword>
<accession>A0AAD9SEG4</accession>
<dbReference type="PANTHER" id="PTHR11552:SF138">
    <property type="entry name" value="DEHYDROGENASE PKFF-RELATED"/>
    <property type="match status" value="1"/>
</dbReference>
<dbReference type="Pfam" id="PF05199">
    <property type="entry name" value="GMC_oxred_C"/>
    <property type="match status" value="1"/>
</dbReference>
<comment type="caution">
    <text evidence="6">The sequence shown here is derived from an EMBL/GenBank/DDBJ whole genome shotgun (WGS) entry which is preliminary data.</text>
</comment>
<dbReference type="PANTHER" id="PTHR11552">
    <property type="entry name" value="GLUCOSE-METHANOL-CHOLINE GMC OXIDOREDUCTASE"/>
    <property type="match status" value="1"/>
</dbReference>
<keyword evidence="7" id="KW-1185">Reference proteome</keyword>
<evidence type="ECO:0000313" key="6">
    <source>
        <dbReference type="EMBL" id="KAK2604556.1"/>
    </source>
</evidence>
<evidence type="ECO:0000256" key="4">
    <source>
        <dbReference type="SAM" id="SignalP"/>
    </source>
</evidence>
<feature type="binding site" evidence="3">
    <location>
        <begin position="50"/>
        <end position="51"/>
    </location>
    <ligand>
        <name>FAD</name>
        <dbReference type="ChEBI" id="CHEBI:57692"/>
    </ligand>
</feature>
<protein>
    <recommendedName>
        <fullName evidence="5">Glucose-methanol-choline oxidoreductase N-terminal domain-containing protein</fullName>
    </recommendedName>
</protein>
<dbReference type="Gene3D" id="3.50.50.60">
    <property type="entry name" value="FAD/NAD(P)-binding domain"/>
    <property type="match status" value="1"/>
</dbReference>
<dbReference type="GO" id="GO:0044550">
    <property type="term" value="P:secondary metabolite biosynthetic process"/>
    <property type="evidence" value="ECO:0007669"/>
    <property type="project" value="TreeGrafter"/>
</dbReference>
<dbReference type="GO" id="GO:0050660">
    <property type="term" value="F:flavin adenine dinucleotide binding"/>
    <property type="evidence" value="ECO:0007669"/>
    <property type="project" value="InterPro"/>
</dbReference>
<feature type="signal peptide" evidence="4">
    <location>
        <begin position="1"/>
        <end position="19"/>
    </location>
</feature>
<proteinExistence type="inferred from homology"/>
<dbReference type="AlphaFoldDB" id="A0AAD9SEG4"/>
<keyword evidence="3" id="KW-0274">FAD</keyword>
<evidence type="ECO:0000259" key="5">
    <source>
        <dbReference type="PROSITE" id="PS00624"/>
    </source>
</evidence>
<dbReference type="PROSITE" id="PS00624">
    <property type="entry name" value="GMC_OXRED_2"/>
    <property type="match status" value="1"/>
</dbReference>
<dbReference type="PIRSF" id="PIRSF000137">
    <property type="entry name" value="Alcohol_oxidase"/>
    <property type="match status" value="1"/>
</dbReference>
<organism evidence="6 7">
    <name type="scientific">Phomopsis amygdali</name>
    <name type="common">Fusicoccum amygdali</name>
    <dbReference type="NCBI Taxonomy" id="1214568"/>
    <lineage>
        <taxon>Eukaryota</taxon>
        <taxon>Fungi</taxon>
        <taxon>Dikarya</taxon>
        <taxon>Ascomycota</taxon>
        <taxon>Pezizomycotina</taxon>
        <taxon>Sordariomycetes</taxon>
        <taxon>Sordariomycetidae</taxon>
        <taxon>Diaporthales</taxon>
        <taxon>Diaporthaceae</taxon>
        <taxon>Diaporthe</taxon>
    </lineage>
</organism>
<dbReference type="Proteomes" id="UP001265746">
    <property type="component" value="Unassembled WGS sequence"/>
</dbReference>
<dbReference type="InterPro" id="IPR012132">
    <property type="entry name" value="GMC_OxRdtase"/>
</dbReference>
<dbReference type="InterPro" id="IPR000172">
    <property type="entry name" value="GMC_OxRdtase_N"/>
</dbReference>
<name>A0AAD9SEG4_PHOAM</name>
<dbReference type="Gene3D" id="3.30.560.10">
    <property type="entry name" value="Glucose Oxidase, domain 3"/>
    <property type="match status" value="1"/>
</dbReference>
<dbReference type="EMBL" id="JAUJFL010000004">
    <property type="protein sequence ID" value="KAK2604556.1"/>
    <property type="molecule type" value="Genomic_DNA"/>
</dbReference>
<comment type="similarity">
    <text evidence="1">Belongs to the GMC oxidoreductase family.</text>
</comment>
<dbReference type="InterPro" id="IPR036188">
    <property type="entry name" value="FAD/NAD-bd_sf"/>
</dbReference>
<reference evidence="6" key="1">
    <citation type="submission" date="2023-06" db="EMBL/GenBank/DDBJ databases">
        <authorList>
            <person name="Noh H."/>
        </authorList>
    </citation>
    <scope>NUCLEOTIDE SEQUENCE</scope>
    <source>
        <strain evidence="6">DUCC20226</strain>
    </source>
</reference>
<feature type="binding site" evidence="3">
    <location>
        <begin position="134"/>
        <end position="137"/>
    </location>
    <ligand>
        <name>FAD</name>
        <dbReference type="ChEBI" id="CHEBI:57692"/>
    </ligand>
</feature>
<gene>
    <name evidence="6" type="ORF">N8I77_007474</name>
</gene>
<dbReference type="Pfam" id="PF00732">
    <property type="entry name" value="GMC_oxred_N"/>
    <property type="match status" value="1"/>
</dbReference>
<evidence type="ECO:0000256" key="2">
    <source>
        <dbReference type="ARBA" id="ARBA00023180"/>
    </source>
</evidence>
<dbReference type="GO" id="GO:0016614">
    <property type="term" value="F:oxidoreductase activity, acting on CH-OH group of donors"/>
    <property type="evidence" value="ECO:0007669"/>
    <property type="project" value="InterPro"/>
</dbReference>
<evidence type="ECO:0000256" key="1">
    <source>
        <dbReference type="ARBA" id="ARBA00010790"/>
    </source>
</evidence>
<comment type="cofactor">
    <cofactor evidence="3">
        <name>FAD</name>
        <dbReference type="ChEBI" id="CHEBI:57692"/>
    </cofactor>
</comment>
<evidence type="ECO:0000256" key="3">
    <source>
        <dbReference type="PIRSR" id="PIRSR000137-2"/>
    </source>
</evidence>
<sequence>MKTLAILASAFFAAQSGCSQEDVSFLDSLGSSFGVAGNTAFDYVVVGAGTSGSTIAARLAEDSDVTVAVVEAGGFYQIENGNRSVVPGYSVFNFDIFSAPVTDWGILSSPQSGLDDRQVQYSRGQAFGGSSASNFLVFHRPTRGSMELWADEVGDDSYKWDTVLPYFKKSATFTPPDPATFPANATPSFNESAFDNSLGGPLQISYGGYTPEALVPFLNGFNDIGIGPAEDFNSGDLLGANWVTNNINPENNHRSSSQTAFINPSIANTSITLYPNTLARRVVFDGTTATGVEVTTGRATYTLSARKEVILSAGAFQSPQLLMVSGVGPEARLTELGIPLVHALEGVGQNLQDHPVFTVSQALNIPTSSQWNSFSAAGYAEAEAQYISNRTGPLSQNKAVIGWEKLPNRDGLSDATKTALDALPDDWPELEMRVSPYYLGVTKPDPAAQFTTVFGTIISPLSKGSIDIVSNSTEDLPVVDLAYFSDQGDMEQAITALKRIRDLYASSSLTSLLDGPEFVPGPNVTADADIESYIRENTGTIFNAAGTTKMGKADDAMAVVDPQCRVYGVQGLRVVDTGSFPFVPPGHAQSTAYMLAEKIADDIKNGN</sequence>
<dbReference type="SUPFAM" id="SSF54373">
    <property type="entry name" value="FAD-linked reductases, C-terminal domain"/>
    <property type="match status" value="1"/>
</dbReference>
<evidence type="ECO:0000313" key="7">
    <source>
        <dbReference type="Proteomes" id="UP001265746"/>
    </source>
</evidence>
<feature type="domain" description="Glucose-methanol-choline oxidoreductase N-terminal" evidence="5">
    <location>
        <begin position="314"/>
        <end position="328"/>
    </location>
</feature>
<keyword evidence="2" id="KW-0325">Glycoprotein</keyword>
<dbReference type="SUPFAM" id="SSF51905">
    <property type="entry name" value="FAD/NAD(P)-binding domain"/>
    <property type="match status" value="1"/>
</dbReference>
<keyword evidence="4" id="KW-0732">Signal</keyword>